<keyword evidence="5 9" id="KW-0093">Biotin biosynthesis</keyword>
<feature type="binding site" evidence="9">
    <location>
        <position position="17"/>
    </location>
    <ligand>
        <name>Mg(2+)</name>
        <dbReference type="ChEBI" id="CHEBI:18420"/>
    </ligand>
</feature>
<protein>
    <recommendedName>
        <fullName evidence="9">ATP-dependent dethiobiotin synthetase BioD</fullName>
        <ecNumber evidence="9">6.3.3.3</ecNumber>
    </recommendedName>
    <alternativeName>
        <fullName evidence="9">DTB synthetase</fullName>
        <shortName evidence="9">DTBS</shortName>
    </alternativeName>
    <alternativeName>
        <fullName evidence="9">Dethiobiotin synthase</fullName>
    </alternativeName>
</protein>
<comment type="subcellular location">
    <subcellularLocation>
        <location evidence="9">Cytoplasm</location>
    </subcellularLocation>
</comment>
<dbReference type="PANTHER" id="PTHR43210">
    <property type="entry name" value="DETHIOBIOTIN SYNTHETASE"/>
    <property type="match status" value="1"/>
</dbReference>
<proteinExistence type="inferred from homology"/>
<dbReference type="NCBIfam" id="TIGR00347">
    <property type="entry name" value="bioD"/>
    <property type="match status" value="1"/>
</dbReference>
<comment type="catalytic activity">
    <reaction evidence="8">
        <text>(7R,8S)-8-amino-7-(carboxyamino)nonanoate + ATP = (4R,5S)-dethiobiotin + ADP + phosphate + H(+)</text>
        <dbReference type="Rhea" id="RHEA:63684"/>
        <dbReference type="ChEBI" id="CHEBI:15378"/>
        <dbReference type="ChEBI" id="CHEBI:30616"/>
        <dbReference type="ChEBI" id="CHEBI:43474"/>
        <dbReference type="ChEBI" id="CHEBI:149470"/>
        <dbReference type="ChEBI" id="CHEBI:149473"/>
        <dbReference type="ChEBI" id="CHEBI:456216"/>
    </reaction>
</comment>
<dbReference type="PIRSF" id="PIRSF006755">
    <property type="entry name" value="DTB_synth"/>
    <property type="match status" value="1"/>
</dbReference>
<dbReference type="EC" id="6.3.3.3" evidence="9"/>
<keyword evidence="7 9" id="KW-0460">Magnesium</keyword>
<name>A0ABU8HEB4_9BACI</name>
<comment type="subunit">
    <text evidence="9">Homodimer.</text>
</comment>
<dbReference type="EMBL" id="JBBAXC010000007">
    <property type="protein sequence ID" value="MEI5907497.1"/>
    <property type="molecule type" value="Genomic_DNA"/>
</dbReference>
<sequence length="232" mass="25497">MSKGIFVTGTDTEIGKTFITGGIAAALKEAGHDVGVFKPMLSGVNRENPESDAFYLKRMSQDNTPLEKINPYCFPEPLAPYVAAKRQGEHVTKEELVRAWEQIKNQHEFYFIEGAGGLAVPLGENYLVSDLAKEIGLPILIVARPSLGTVNHTLLTIEYAKQAGLNVLGVIINGLKKESGIAEATNPSLIEQFSGVPVLGVVPWMEHFNREDIVNMMMDRVNLTYLLEQANK</sequence>
<feature type="binding site" evidence="9">
    <location>
        <begin position="113"/>
        <end position="116"/>
    </location>
    <ligand>
        <name>ATP</name>
        <dbReference type="ChEBI" id="CHEBI:30616"/>
    </ligand>
</feature>
<dbReference type="RefSeq" id="WP_336586931.1">
    <property type="nucleotide sequence ID" value="NZ_JBBAXC010000007.1"/>
</dbReference>
<accession>A0ABU8HEB4</accession>
<gene>
    <name evidence="9 10" type="primary">bioD</name>
    <name evidence="10" type="ORF">WAK64_10550</name>
</gene>
<evidence type="ECO:0000313" key="11">
    <source>
        <dbReference type="Proteomes" id="UP001312865"/>
    </source>
</evidence>
<evidence type="ECO:0000256" key="9">
    <source>
        <dbReference type="HAMAP-Rule" id="MF_00336"/>
    </source>
</evidence>
<evidence type="ECO:0000256" key="3">
    <source>
        <dbReference type="ARBA" id="ARBA00022723"/>
    </source>
</evidence>
<comment type="cofactor">
    <cofactor evidence="9">
        <name>Mg(2+)</name>
        <dbReference type="ChEBI" id="CHEBI:18420"/>
    </cofactor>
</comment>
<feature type="binding site" evidence="9">
    <location>
        <position position="52"/>
    </location>
    <ligand>
        <name>ATP</name>
        <dbReference type="ChEBI" id="CHEBI:30616"/>
    </ligand>
</feature>
<comment type="catalytic activity">
    <reaction evidence="9">
        <text>(7R,8S)-7,8-diammoniononanoate + CO2 + ATP = (4R,5S)-dethiobiotin + ADP + phosphate + 3 H(+)</text>
        <dbReference type="Rhea" id="RHEA:15805"/>
        <dbReference type="ChEBI" id="CHEBI:15378"/>
        <dbReference type="ChEBI" id="CHEBI:16526"/>
        <dbReference type="ChEBI" id="CHEBI:30616"/>
        <dbReference type="ChEBI" id="CHEBI:43474"/>
        <dbReference type="ChEBI" id="CHEBI:149469"/>
        <dbReference type="ChEBI" id="CHEBI:149473"/>
        <dbReference type="ChEBI" id="CHEBI:456216"/>
        <dbReference type="EC" id="6.3.3.3"/>
    </reaction>
</comment>
<dbReference type="Gene3D" id="3.40.50.300">
    <property type="entry name" value="P-loop containing nucleotide triphosphate hydrolases"/>
    <property type="match status" value="1"/>
</dbReference>
<feature type="binding site" evidence="9">
    <location>
        <position position="52"/>
    </location>
    <ligand>
        <name>Mg(2+)</name>
        <dbReference type="ChEBI" id="CHEBI:18420"/>
    </ligand>
</feature>
<evidence type="ECO:0000256" key="6">
    <source>
        <dbReference type="ARBA" id="ARBA00022840"/>
    </source>
</evidence>
<dbReference type="CDD" id="cd03109">
    <property type="entry name" value="DTBS"/>
    <property type="match status" value="1"/>
</dbReference>
<keyword evidence="4 9" id="KW-0547">Nucleotide-binding</keyword>
<dbReference type="Pfam" id="PF13500">
    <property type="entry name" value="AAA_26"/>
    <property type="match status" value="1"/>
</dbReference>
<feature type="binding site" evidence="9">
    <location>
        <position position="42"/>
    </location>
    <ligand>
        <name>substrate</name>
    </ligand>
</feature>
<comment type="pathway">
    <text evidence="9">Cofactor biosynthesis; biotin biosynthesis; biotin from 7,8-diaminononanoate: step 1/2.</text>
</comment>
<keyword evidence="3 9" id="KW-0479">Metal-binding</keyword>
<dbReference type="InterPro" id="IPR027417">
    <property type="entry name" value="P-loop_NTPase"/>
</dbReference>
<keyword evidence="11" id="KW-1185">Reference proteome</keyword>
<comment type="function">
    <text evidence="9">Catalyzes a mechanistically unusual reaction, the ATP-dependent insertion of CO2 between the N7 and N8 nitrogen atoms of 7,8-diaminopelargonic acid (DAPA, also called 7,8-diammoniononanoate) to form a ureido ring.</text>
</comment>
<dbReference type="InterPro" id="IPR004472">
    <property type="entry name" value="DTB_synth_BioD"/>
</dbReference>
<keyword evidence="2 9" id="KW-0436">Ligase</keyword>
<feature type="binding site" evidence="9">
    <location>
        <position position="113"/>
    </location>
    <ligand>
        <name>Mg(2+)</name>
        <dbReference type="ChEBI" id="CHEBI:18420"/>
    </ligand>
</feature>
<comment type="caution">
    <text evidence="10">The sequence shown here is derived from an EMBL/GenBank/DDBJ whole genome shotgun (WGS) entry which is preliminary data.</text>
</comment>
<dbReference type="Proteomes" id="UP001312865">
    <property type="component" value="Unassembled WGS sequence"/>
</dbReference>
<evidence type="ECO:0000256" key="4">
    <source>
        <dbReference type="ARBA" id="ARBA00022741"/>
    </source>
</evidence>
<evidence type="ECO:0000256" key="1">
    <source>
        <dbReference type="ARBA" id="ARBA00022490"/>
    </source>
</evidence>
<evidence type="ECO:0000256" key="7">
    <source>
        <dbReference type="ARBA" id="ARBA00022842"/>
    </source>
</evidence>
<keyword evidence="6 9" id="KW-0067">ATP-binding</keyword>
<dbReference type="HAMAP" id="MF_00336">
    <property type="entry name" value="BioD"/>
    <property type="match status" value="1"/>
</dbReference>
<dbReference type="GO" id="GO:0004141">
    <property type="term" value="F:dethiobiotin synthase activity"/>
    <property type="evidence" value="ECO:0007669"/>
    <property type="project" value="UniProtKB-EC"/>
</dbReference>
<dbReference type="SUPFAM" id="SSF52540">
    <property type="entry name" value="P-loop containing nucleoside triphosphate hydrolases"/>
    <property type="match status" value="1"/>
</dbReference>
<organism evidence="10 11">
    <name type="scientific">Bacillus spongiae</name>
    <dbReference type="NCBI Taxonomy" id="2683610"/>
    <lineage>
        <taxon>Bacteria</taxon>
        <taxon>Bacillati</taxon>
        <taxon>Bacillota</taxon>
        <taxon>Bacilli</taxon>
        <taxon>Bacillales</taxon>
        <taxon>Bacillaceae</taxon>
        <taxon>Bacillus</taxon>
    </lineage>
</organism>
<feature type="binding site" evidence="9">
    <location>
        <begin position="13"/>
        <end position="18"/>
    </location>
    <ligand>
        <name>ATP</name>
        <dbReference type="ChEBI" id="CHEBI:30616"/>
    </ligand>
</feature>
<feature type="active site" evidence="9">
    <location>
        <position position="38"/>
    </location>
</feature>
<evidence type="ECO:0000313" key="10">
    <source>
        <dbReference type="EMBL" id="MEI5907497.1"/>
    </source>
</evidence>
<evidence type="ECO:0000256" key="5">
    <source>
        <dbReference type="ARBA" id="ARBA00022756"/>
    </source>
</evidence>
<reference evidence="10 11" key="1">
    <citation type="journal article" date="2018" name="J. Microbiol.">
        <title>Bacillus spongiae sp. nov., isolated from sponge of Jeju Island.</title>
        <authorList>
            <person name="Lee G.E."/>
            <person name="Im W.T."/>
            <person name="Park J.S."/>
        </authorList>
    </citation>
    <scope>NUCLEOTIDE SEQUENCE [LARGE SCALE GENOMIC DNA]</scope>
    <source>
        <strain evidence="10 11">135PIL107-10</strain>
    </source>
</reference>
<evidence type="ECO:0000256" key="2">
    <source>
        <dbReference type="ARBA" id="ARBA00022598"/>
    </source>
</evidence>
<comment type="caution">
    <text evidence="9">Lacks conserved residue(s) required for the propagation of feature annotation.</text>
</comment>
<evidence type="ECO:0000256" key="8">
    <source>
        <dbReference type="ARBA" id="ARBA00047386"/>
    </source>
</evidence>
<comment type="similarity">
    <text evidence="9">Belongs to the dethiobiotin synthetase family.</text>
</comment>
<keyword evidence="1 9" id="KW-0963">Cytoplasm</keyword>
<dbReference type="PANTHER" id="PTHR43210:SF2">
    <property type="entry name" value="ATP-DEPENDENT DETHIOBIOTIN SYNTHETASE BIOD 2"/>
    <property type="match status" value="1"/>
</dbReference>